<keyword evidence="2" id="KW-0812">Transmembrane</keyword>
<protein>
    <submittedName>
        <fullName evidence="3">Uncharacterized protein</fullName>
    </submittedName>
</protein>
<evidence type="ECO:0000313" key="3">
    <source>
        <dbReference type="EMBL" id="CAJ1902767.1"/>
    </source>
</evidence>
<gene>
    <name evidence="3" type="ORF">CYCCA115_LOCUS360</name>
</gene>
<comment type="caution">
    <text evidence="3">The sequence shown here is derived from an EMBL/GenBank/DDBJ whole genome shotgun (WGS) entry which is preliminary data.</text>
</comment>
<name>A0AAD2FF83_9STRA</name>
<accession>A0AAD2FF83</accession>
<sequence length="155" mass="16880">MEEQLLALNEQGDGPIAAGPLSSMSQSSSESSLMRGSSLLERIRVQREREAAMEPSTTEMGGYSSNHYNPPNLADGGAGNPTLGRVSMNFEDNFSNDATRGLLAGNGGANAQDDYSMKEYFLTFVVDMYSLFRSLPVIGQIIMIAVMLYLIWILI</sequence>
<organism evidence="3 4">
    <name type="scientific">Cylindrotheca closterium</name>
    <dbReference type="NCBI Taxonomy" id="2856"/>
    <lineage>
        <taxon>Eukaryota</taxon>
        <taxon>Sar</taxon>
        <taxon>Stramenopiles</taxon>
        <taxon>Ochrophyta</taxon>
        <taxon>Bacillariophyta</taxon>
        <taxon>Bacillariophyceae</taxon>
        <taxon>Bacillariophycidae</taxon>
        <taxon>Bacillariales</taxon>
        <taxon>Bacillariaceae</taxon>
        <taxon>Cylindrotheca</taxon>
    </lineage>
</organism>
<feature type="region of interest" description="Disordered" evidence="1">
    <location>
        <begin position="49"/>
        <end position="82"/>
    </location>
</feature>
<dbReference type="Proteomes" id="UP001295423">
    <property type="component" value="Unassembled WGS sequence"/>
</dbReference>
<keyword evidence="2" id="KW-0472">Membrane</keyword>
<feature type="region of interest" description="Disordered" evidence="1">
    <location>
        <begin position="1"/>
        <end position="36"/>
    </location>
</feature>
<dbReference type="EMBL" id="CAKOGP040000001">
    <property type="protein sequence ID" value="CAJ1902767.1"/>
    <property type="molecule type" value="Genomic_DNA"/>
</dbReference>
<feature type="compositionally biased region" description="Polar residues" evidence="1">
    <location>
        <begin position="55"/>
        <end position="69"/>
    </location>
</feature>
<reference evidence="3" key="1">
    <citation type="submission" date="2023-08" db="EMBL/GenBank/DDBJ databases">
        <authorList>
            <person name="Audoor S."/>
            <person name="Bilcke G."/>
        </authorList>
    </citation>
    <scope>NUCLEOTIDE SEQUENCE</scope>
</reference>
<feature type="transmembrane region" description="Helical" evidence="2">
    <location>
        <begin position="135"/>
        <end position="154"/>
    </location>
</feature>
<dbReference type="AlphaFoldDB" id="A0AAD2FF83"/>
<evidence type="ECO:0000313" key="4">
    <source>
        <dbReference type="Proteomes" id="UP001295423"/>
    </source>
</evidence>
<keyword evidence="2" id="KW-1133">Transmembrane helix</keyword>
<keyword evidence="4" id="KW-1185">Reference proteome</keyword>
<proteinExistence type="predicted"/>
<evidence type="ECO:0000256" key="1">
    <source>
        <dbReference type="SAM" id="MobiDB-lite"/>
    </source>
</evidence>
<evidence type="ECO:0000256" key="2">
    <source>
        <dbReference type="SAM" id="Phobius"/>
    </source>
</evidence>
<feature type="compositionally biased region" description="Low complexity" evidence="1">
    <location>
        <begin position="21"/>
        <end position="36"/>
    </location>
</feature>